<dbReference type="InterPro" id="IPR029052">
    <property type="entry name" value="Metallo-depent_PP-like"/>
</dbReference>
<reference evidence="4 5" key="1">
    <citation type="journal article" date="2013" name="Environ. Microbiol.">
        <title>Chloride and organic osmolytes: a hybrid strategy to cope with elevated salinities by the moderately halophilic, chloride-dependent bacterium Halobacillus halophilus.</title>
        <authorList>
            <person name="Saum S.H."/>
            <person name="Pfeiffer F."/>
            <person name="Palm P."/>
            <person name="Rampp M."/>
            <person name="Schuster S.C."/>
            <person name="Muller V."/>
            <person name="Oesterhelt D."/>
        </authorList>
    </citation>
    <scope>NUCLEOTIDE SEQUENCE [LARGE SCALE GENOMIC DNA]</scope>
    <source>
        <strain evidence="5">ATCC 35676 / DSM 2266 / JCM 20832 / KCTC 3685 / LMG 17431 / NBRC 102448 / NCIMB 2269</strain>
    </source>
</reference>
<dbReference type="Gene3D" id="3.60.21.10">
    <property type="match status" value="1"/>
</dbReference>
<comment type="similarity">
    <text evidence="1">Belongs to the CapA family.</text>
</comment>
<name>I0JR03_HALH3</name>
<proteinExistence type="inferred from homology"/>
<sequence length="386" mass="43479">MSMKLSYQEKFLQKIKKHKKSTNKHVIIGIIILFVFIVGFELFYKQPAPEAKEKENSYFSAAFVGDMMFGRNVKEVTERKGTDYLFEKVAPYFESADYVTGNFENPVTLEGKSYDEIDKSIHLSADPSAVEALKDANFSNVNLANNHAMDFGPEGLLDTVQTFEDKELDFVGAGKDLEAAQQIDYKKTNGLKIATLGFSDVYVSGFRALEYNPGIAAADPESFLPLVREAKENADMVVVNIHWGAEYDNKPHPRQQEMAKAIVGAGADVIIGHHPHVLSPVEVYDNSVIFYSLGNFIFDQGWSRTRDSALVNYDLMEDGTGRFEILPMRIRESRPAVTNNKYNQKKIFTQLKRGEPESNFTVENGKLVIEVDHSSILEEGELEEDE</sequence>
<evidence type="ECO:0000313" key="4">
    <source>
        <dbReference type="EMBL" id="CCG46573.1"/>
    </source>
</evidence>
<dbReference type="STRING" id="866895.HBHAL_4231"/>
<organism evidence="4 5">
    <name type="scientific">Halobacillus halophilus (strain ATCC 35676 / DSM 2266 / JCM 20832 / KCTC 3685 / LMG 17431 / NBRC 102448 / NCIMB 2269)</name>
    <name type="common">Sporosarcina halophila</name>
    <dbReference type="NCBI Taxonomy" id="866895"/>
    <lineage>
        <taxon>Bacteria</taxon>
        <taxon>Bacillati</taxon>
        <taxon>Bacillota</taxon>
        <taxon>Bacilli</taxon>
        <taxon>Bacillales</taxon>
        <taxon>Bacillaceae</taxon>
        <taxon>Halobacillus</taxon>
    </lineage>
</organism>
<keyword evidence="2" id="KW-0812">Transmembrane</keyword>
<dbReference type="PATRIC" id="fig|866895.3.peg.3264"/>
<gene>
    <name evidence="4" type="primary">capA1</name>
    <name evidence="4" type="ordered locus">HBHAL_4231</name>
</gene>
<dbReference type="PANTHER" id="PTHR33393:SF13">
    <property type="entry name" value="PGA BIOSYNTHESIS PROTEIN CAPA"/>
    <property type="match status" value="1"/>
</dbReference>
<feature type="domain" description="Capsule synthesis protein CapA" evidence="3">
    <location>
        <begin position="60"/>
        <end position="300"/>
    </location>
</feature>
<keyword evidence="2" id="KW-1133">Transmembrane helix</keyword>
<dbReference type="eggNOG" id="COG2843">
    <property type="taxonomic scope" value="Bacteria"/>
</dbReference>
<evidence type="ECO:0000256" key="2">
    <source>
        <dbReference type="SAM" id="Phobius"/>
    </source>
</evidence>
<keyword evidence="5" id="KW-1185">Reference proteome</keyword>
<dbReference type="EMBL" id="HE717023">
    <property type="protein sequence ID" value="CCG46573.1"/>
    <property type="molecule type" value="Genomic_DNA"/>
</dbReference>
<feature type="transmembrane region" description="Helical" evidence="2">
    <location>
        <begin position="26"/>
        <end position="44"/>
    </location>
</feature>
<evidence type="ECO:0000256" key="1">
    <source>
        <dbReference type="ARBA" id="ARBA00005662"/>
    </source>
</evidence>
<dbReference type="PANTHER" id="PTHR33393">
    <property type="entry name" value="POLYGLUTAMINE SYNTHESIS ACCESSORY PROTEIN RV0574C-RELATED"/>
    <property type="match status" value="1"/>
</dbReference>
<evidence type="ECO:0000259" key="3">
    <source>
        <dbReference type="SMART" id="SM00854"/>
    </source>
</evidence>
<dbReference type="KEGG" id="hhd:HBHAL_4231"/>
<dbReference type="Pfam" id="PF09587">
    <property type="entry name" value="PGA_cap"/>
    <property type="match status" value="1"/>
</dbReference>
<dbReference type="SMART" id="SM00854">
    <property type="entry name" value="PGA_cap"/>
    <property type="match status" value="1"/>
</dbReference>
<dbReference type="SUPFAM" id="SSF56300">
    <property type="entry name" value="Metallo-dependent phosphatases"/>
    <property type="match status" value="1"/>
</dbReference>
<dbReference type="CDD" id="cd07381">
    <property type="entry name" value="MPP_CapA"/>
    <property type="match status" value="1"/>
</dbReference>
<dbReference type="InterPro" id="IPR019079">
    <property type="entry name" value="Capsule_synth_CapA"/>
</dbReference>
<dbReference type="Proteomes" id="UP000007397">
    <property type="component" value="Chromosome"/>
</dbReference>
<accession>I0JR03</accession>
<dbReference type="AlphaFoldDB" id="I0JR03"/>
<protein>
    <submittedName>
        <fullName evidence="4">PGA biosynthesis protein CapA</fullName>
    </submittedName>
</protein>
<keyword evidence="2" id="KW-0472">Membrane</keyword>
<evidence type="ECO:0000313" key="5">
    <source>
        <dbReference type="Proteomes" id="UP000007397"/>
    </source>
</evidence>
<dbReference type="HOGENOM" id="CLU_038823_2_2_9"/>
<dbReference type="InterPro" id="IPR052169">
    <property type="entry name" value="CW_Biosynth-Accessory"/>
</dbReference>
<dbReference type="RefSeq" id="WP_014644461.1">
    <property type="nucleotide sequence ID" value="NC_017668.1"/>
</dbReference>